<feature type="disulfide bond" evidence="5">
    <location>
        <begin position="916"/>
        <end position="931"/>
    </location>
</feature>
<dbReference type="Pfam" id="PF00089">
    <property type="entry name" value="Trypsin"/>
    <property type="match status" value="1"/>
</dbReference>
<dbReference type="CDD" id="cd00112">
    <property type="entry name" value="LDLa"/>
    <property type="match status" value="3"/>
</dbReference>
<evidence type="ECO:0000256" key="1">
    <source>
        <dbReference type="ARBA" id="ARBA00022670"/>
    </source>
</evidence>
<keyword evidence="8" id="KW-1133">Transmembrane helix</keyword>
<evidence type="ECO:0000256" key="2">
    <source>
        <dbReference type="ARBA" id="ARBA00022801"/>
    </source>
</evidence>
<evidence type="ECO:0000313" key="11">
    <source>
        <dbReference type="EMBL" id="KAH9510940.1"/>
    </source>
</evidence>
<evidence type="ECO:0000256" key="3">
    <source>
        <dbReference type="ARBA" id="ARBA00022825"/>
    </source>
</evidence>
<feature type="compositionally biased region" description="Polar residues" evidence="7">
    <location>
        <begin position="603"/>
        <end position="614"/>
    </location>
</feature>
<keyword evidence="1 6" id="KW-0645">Protease</keyword>
<dbReference type="FunFam" id="2.40.10.10:FF:000003">
    <property type="entry name" value="Transmembrane serine protease 3"/>
    <property type="match status" value="1"/>
</dbReference>
<dbReference type="GO" id="GO:0004252">
    <property type="term" value="F:serine-type endopeptidase activity"/>
    <property type="evidence" value="ECO:0007669"/>
    <property type="project" value="InterPro"/>
</dbReference>
<comment type="caution">
    <text evidence="5">Lacks conserved residue(s) required for the propagation of feature annotation.</text>
</comment>
<dbReference type="InterPro" id="IPR036055">
    <property type="entry name" value="LDL_receptor-like_sf"/>
</dbReference>
<dbReference type="PROSITE" id="PS00134">
    <property type="entry name" value="TRYPSIN_HIS"/>
    <property type="match status" value="1"/>
</dbReference>
<dbReference type="EMBL" id="SDOV01000009">
    <property type="protein sequence ID" value="KAH7637137.1"/>
    <property type="molecule type" value="Genomic_DNA"/>
</dbReference>
<feature type="disulfide bond" evidence="5">
    <location>
        <begin position="989"/>
        <end position="1004"/>
    </location>
</feature>
<feature type="transmembrane region" description="Helical" evidence="8">
    <location>
        <begin position="287"/>
        <end position="313"/>
    </location>
</feature>
<dbReference type="PANTHER" id="PTHR24252:SF7">
    <property type="entry name" value="HYALIN"/>
    <property type="match status" value="1"/>
</dbReference>
<reference evidence="11" key="4">
    <citation type="journal article" date="2022" name="Res Sq">
        <title>Comparative Genomics Reveals Insights into the Divergent Evolution of Astigmatic Mites and Household Pest Adaptations.</title>
        <authorList>
            <person name="Xiong Q."/>
            <person name="Wan A.T.-Y."/>
            <person name="Liu X.-Y."/>
            <person name="Fung C.S.-H."/>
            <person name="Xiao X."/>
            <person name="Malainual N."/>
            <person name="Hou J."/>
            <person name="Wang L."/>
            <person name="Wang M."/>
            <person name="Yang K."/>
            <person name="Cui Y."/>
            <person name="Leung E."/>
            <person name="Nong W."/>
            <person name="Shin S.-K."/>
            <person name="Au S."/>
            <person name="Jeong K.Y."/>
            <person name="Chew F.T."/>
            <person name="Hui J."/>
            <person name="Leung T.F."/>
            <person name="Tungtrongchitr A."/>
            <person name="Zhong N."/>
            <person name="Liu Z."/>
            <person name="Tsui S."/>
        </authorList>
    </citation>
    <scope>NUCLEOTIDE SEQUENCE</scope>
    <source>
        <strain evidence="11">Derf</strain>
        <tissue evidence="11">Whole organism</tissue>
    </source>
</reference>
<dbReference type="SMART" id="SM00192">
    <property type="entry name" value="LDLa"/>
    <property type="match status" value="4"/>
</dbReference>
<dbReference type="PRINTS" id="PR00261">
    <property type="entry name" value="LDLRECEPTOR"/>
</dbReference>
<keyword evidence="8" id="KW-0812">Transmembrane</keyword>
<gene>
    <name evidence="11" type="primary">TMPRSS15</name>
    <name evidence="11" type="ORF">DERF_009430</name>
    <name evidence="10" type="ORF">HUG17_7343</name>
</gene>
<dbReference type="InterPro" id="IPR033116">
    <property type="entry name" value="TRYPSIN_SER"/>
</dbReference>
<evidence type="ECO:0000256" key="6">
    <source>
        <dbReference type="RuleBase" id="RU363034"/>
    </source>
</evidence>
<dbReference type="SUPFAM" id="SSF82671">
    <property type="entry name" value="SEA domain"/>
    <property type="match status" value="1"/>
</dbReference>
<dbReference type="InterPro" id="IPR009003">
    <property type="entry name" value="Peptidase_S1_PA"/>
</dbReference>
<dbReference type="InterPro" id="IPR043504">
    <property type="entry name" value="Peptidase_S1_PA_chymotrypsin"/>
</dbReference>
<dbReference type="SUPFAM" id="SSF57424">
    <property type="entry name" value="LDL receptor-like module"/>
    <property type="match status" value="2"/>
</dbReference>
<dbReference type="SUPFAM" id="SSF50494">
    <property type="entry name" value="Trypsin-like serine proteases"/>
    <property type="match status" value="1"/>
</dbReference>
<dbReference type="PROSITE" id="PS00135">
    <property type="entry name" value="TRYPSIN_SER"/>
    <property type="match status" value="1"/>
</dbReference>
<dbReference type="InterPro" id="IPR002172">
    <property type="entry name" value="LDrepeatLR_classA_rpt"/>
</dbReference>
<evidence type="ECO:0000313" key="12">
    <source>
        <dbReference type="Proteomes" id="UP000790347"/>
    </source>
</evidence>
<evidence type="ECO:0000313" key="10">
    <source>
        <dbReference type="EMBL" id="KAH7637137.1"/>
    </source>
</evidence>
<dbReference type="Gene3D" id="2.40.10.10">
    <property type="entry name" value="Trypsin-like serine proteases"/>
    <property type="match status" value="1"/>
</dbReference>
<dbReference type="PROSITE" id="PS01209">
    <property type="entry name" value="LDLRA_1"/>
    <property type="match status" value="1"/>
</dbReference>
<evidence type="ECO:0000256" key="7">
    <source>
        <dbReference type="SAM" id="MobiDB-lite"/>
    </source>
</evidence>
<feature type="region of interest" description="Disordered" evidence="7">
    <location>
        <begin position="198"/>
        <end position="224"/>
    </location>
</feature>
<dbReference type="InterPro" id="IPR001254">
    <property type="entry name" value="Trypsin_dom"/>
</dbReference>
<dbReference type="InterPro" id="IPR036364">
    <property type="entry name" value="SEA_dom_sf"/>
</dbReference>
<keyword evidence="8" id="KW-0472">Membrane</keyword>
<dbReference type="Gene3D" id="4.10.400.10">
    <property type="entry name" value="Low-density Lipoprotein Receptor"/>
    <property type="match status" value="1"/>
</dbReference>
<reference evidence="11" key="1">
    <citation type="submission" date="2013-05" db="EMBL/GenBank/DDBJ databases">
        <authorList>
            <person name="Yim A.K.Y."/>
            <person name="Chan T.F."/>
            <person name="Ji K.M."/>
            <person name="Liu X.Y."/>
            <person name="Zhou J.W."/>
            <person name="Li R.Q."/>
            <person name="Yang K.Y."/>
            <person name="Li J."/>
            <person name="Li M."/>
            <person name="Law P.T.W."/>
            <person name="Wu Y.L."/>
            <person name="Cai Z.L."/>
            <person name="Qin H."/>
            <person name="Bao Y."/>
            <person name="Leung R.K.K."/>
            <person name="Ng P.K.S."/>
            <person name="Zou J."/>
            <person name="Zhong X.J."/>
            <person name="Ran P.X."/>
            <person name="Zhong N.S."/>
            <person name="Liu Z.G."/>
            <person name="Tsui S.K.W."/>
        </authorList>
    </citation>
    <scope>NUCLEOTIDE SEQUENCE</scope>
    <source>
        <strain evidence="11">Derf</strain>
        <tissue evidence="11">Whole organism</tissue>
    </source>
</reference>
<feature type="compositionally biased region" description="Low complexity" evidence="7">
    <location>
        <begin position="213"/>
        <end position="224"/>
    </location>
</feature>
<dbReference type="EMBL" id="ASGP02000004">
    <property type="protein sequence ID" value="KAH9510940.1"/>
    <property type="molecule type" value="Genomic_DNA"/>
</dbReference>
<dbReference type="InterPro" id="IPR023415">
    <property type="entry name" value="LDLR_class-A_CS"/>
</dbReference>
<dbReference type="SMART" id="SM00020">
    <property type="entry name" value="Tryp_SPc"/>
    <property type="match status" value="1"/>
</dbReference>
<proteinExistence type="predicted"/>
<feature type="domain" description="Peptidase S1" evidence="9">
    <location>
        <begin position="1171"/>
        <end position="1412"/>
    </location>
</feature>
<evidence type="ECO:0000259" key="9">
    <source>
        <dbReference type="PROSITE" id="PS50240"/>
    </source>
</evidence>
<evidence type="ECO:0000256" key="8">
    <source>
        <dbReference type="SAM" id="Phobius"/>
    </source>
</evidence>
<feature type="region of interest" description="Disordered" evidence="7">
    <location>
        <begin position="598"/>
        <end position="623"/>
    </location>
</feature>
<keyword evidence="2 6" id="KW-0378">Hydrolase</keyword>
<keyword evidence="4 5" id="KW-1015">Disulfide bond</keyword>
<sequence>MKSVILVNDNSNRKCLSSRLDPLSNNSREWPISHSINEPCSHSGLSSVSNNHHLSLANNVDTGYTYHHHQDYHHTIANEQSNAPDHDLEGSILRFLNPPSTSASYNLIKSENLDINNHRSYPNLSTAVKHHQAPGRLDLSFTKCRFPTDYLPYTSTGNTINEFMKKRSNSIDVIGSFVQDEHGRIINDSLGESTSMAKTKHLDSSSQPRLEVTSSMTSSSSSSTCTSTMIDADHDHYGQQSNDHRRRTFIWTYPFIGNGHYRPSWSCGHAHDSQSSKSYGLIRSCGCCLLIVLVAIILLSLSIVLGFSLYLAIVTNLLTEQTFAYGMSGNFRIVSGDSFTIRLLNQTSSEFRRKATRYERIMEHILRHSLLADSLLYTEIYTFRQGSLLVFFRFYAQKLPMDHALAIQKSKTVINFGTIENVLLDDQVIMTRVKQVLSNSFRQQWSNATIDHSLQLDVESIKLSTFERLTEPQYRQRLKRKLENLINYEPESINRVDNEHQLPEHLDSYVDDKTTTTANPSLEDLTVTSFTNIEISTTLKPIREMITTIESSSNKTASISQVSIEDAWPTTNKPWIVKTDDKITTNDNDVNNVTKTKVTQTTMSKSENPVEQNDTSSQWTTKPTTTIASDDSVLMNNMTTFFQDIITLGHETTINKPAESREDSDDQVLNVVQTQSTLDQWNLSSQNDTIDGFLISSKPTMAAIDSQVKINKNSTDKILIVSKDSFDLYSLGNTNHTVSTLLDSVNITDDYDSDDGIENEFKLKPFSDMDEQISTATPTNSSVIISNKTDHVAALFIIENEFTQLESTTPIPTDLPTDHTTDDSVFKSPIPVLAYGTRISKKLNNHSKHNKSSHASNALHGSFYYYNSIDKVPRPIMRTTTTTTTTAAPRITCKVNEFACLNASHDRQCVRFEAICDRIIDCSDGSDELQCRCADYLLRDETHRHKLCDGVIDCADLSDETVTCGPRCREGMFVCHGLSNQCIEQSLVCDGNNDCLNGDDEQNCIALVDDQEQMQDKNIHFSMDNHNPKGVLHIQHQGVWAPLCFDSYDLDSDNWIDHRYENDSVEGNATSISISSMIQIDDMGQAVCKANYYVQLEKIDIVTIEKNSSLHNLTRFFAINSQLPSNSKPALSLWSSLFEKVECPGHKVARIECSTIECGIRPMSSKLQRRIIGGHSSSFGSWPWQVALYREGEFQCGAVVIDSQWLLTAAHCFYSTPGAFWTARSGVLRRGSLQKTLYEEIRRIDRVFIHPDYVDRGFINDIALLHLDRPLQYSKYIRPICLPDAEDSHIGRWNNQLCTTVGWGKLYENGRIFPDTLQEVTLPIISTEECRKRTLFLPLYKITDNMFCAGFKHGGRDACLGDSGGPIMCQKANGKWILLGITSNGDGCGRAGRPGVYTKVYNYLTWIHSIMAKGYRVGHGYESNPKTTMLVTGKQVDKPHWPGNNLAMHDKACESGHRCPLGKCLKRQQLCDHVIDCYEDSSDERYCFHY</sequence>
<keyword evidence="12" id="KW-1185">Reference proteome</keyword>
<dbReference type="Gene3D" id="2.40.128.620">
    <property type="match status" value="1"/>
</dbReference>
<organism evidence="11 12">
    <name type="scientific">Dermatophagoides farinae</name>
    <name type="common">American house dust mite</name>
    <dbReference type="NCBI Taxonomy" id="6954"/>
    <lineage>
        <taxon>Eukaryota</taxon>
        <taxon>Metazoa</taxon>
        <taxon>Ecdysozoa</taxon>
        <taxon>Arthropoda</taxon>
        <taxon>Chelicerata</taxon>
        <taxon>Arachnida</taxon>
        <taxon>Acari</taxon>
        <taxon>Acariformes</taxon>
        <taxon>Sarcoptiformes</taxon>
        <taxon>Astigmata</taxon>
        <taxon>Psoroptidia</taxon>
        <taxon>Analgoidea</taxon>
        <taxon>Pyroglyphidae</taxon>
        <taxon>Dermatophagoidinae</taxon>
        <taxon>Dermatophagoides</taxon>
    </lineage>
</organism>
<dbReference type="Proteomes" id="UP000790347">
    <property type="component" value="Unassembled WGS sequence"/>
</dbReference>
<reference evidence="10" key="3">
    <citation type="journal article" date="2021" name="World Allergy Organ. J.">
        <title>Chromosome-level assembly of Dermatophagoides farinae genome and transcriptome reveals two novel allergens Der f 37 and Der f 39.</title>
        <authorList>
            <person name="Chen J."/>
            <person name="Cai Z."/>
            <person name="Fan D."/>
            <person name="Hu J."/>
            <person name="Hou Y."/>
            <person name="He Y."/>
            <person name="Zhang Z."/>
            <person name="Zhao Z."/>
            <person name="Gao P."/>
            <person name="Hu W."/>
            <person name="Sun J."/>
            <person name="Li J."/>
            <person name="Ji K."/>
        </authorList>
    </citation>
    <scope>NUCLEOTIDE SEQUENCE</scope>
    <source>
        <strain evidence="10">JKM2019</strain>
    </source>
</reference>
<evidence type="ECO:0000256" key="4">
    <source>
        <dbReference type="ARBA" id="ARBA00023157"/>
    </source>
</evidence>
<accession>A0A922L407</accession>
<dbReference type="InterPro" id="IPR018114">
    <property type="entry name" value="TRYPSIN_HIS"/>
</dbReference>
<protein>
    <submittedName>
        <fullName evidence="10">Atrial natriuretic peptide-converting enzyme-like</fullName>
    </submittedName>
    <submittedName>
        <fullName evidence="11">Enteropeptidase</fullName>
    </submittedName>
</protein>
<dbReference type="PROSITE" id="PS50068">
    <property type="entry name" value="LDLRA_2"/>
    <property type="match status" value="2"/>
</dbReference>
<dbReference type="PANTHER" id="PTHR24252">
    <property type="entry name" value="ACROSIN-RELATED"/>
    <property type="match status" value="1"/>
</dbReference>
<dbReference type="CDD" id="cd00190">
    <property type="entry name" value="Tryp_SPc"/>
    <property type="match status" value="1"/>
</dbReference>
<dbReference type="GO" id="GO:0006508">
    <property type="term" value="P:proteolysis"/>
    <property type="evidence" value="ECO:0007669"/>
    <property type="project" value="UniProtKB-KW"/>
</dbReference>
<evidence type="ECO:0000256" key="5">
    <source>
        <dbReference type="PROSITE-ProRule" id="PRU00124"/>
    </source>
</evidence>
<dbReference type="Pfam" id="PF00057">
    <property type="entry name" value="Ldl_recept_a"/>
    <property type="match status" value="2"/>
</dbReference>
<reference evidence="10" key="2">
    <citation type="submission" date="2020-06" db="EMBL/GenBank/DDBJ databases">
        <authorList>
            <person name="Ji K."/>
            <person name="Li J."/>
        </authorList>
    </citation>
    <scope>NUCLEOTIDE SEQUENCE</scope>
    <source>
        <strain evidence="10">JKM2019</strain>
        <tissue evidence="10">Whole body</tissue>
    </source>
</reference>
<comment type="caution">
    <text evidence="11">The sequence shown here is derived from an EMBL/GenBank/DDBJ whole genome shotgun (WGS) entry which is preliminary data.</text>
</comment>
<dbReference type="Proteomes" id="UP000828236">
    <property type="component" value="Unassembled WGS sequence"/>
</dbReference>
<dbReference type="OrthoDB" id="6509467at2759"/>
<keyword evidence="3 6" id="KW-0720">Serine protease</keyword>
<dbReference type="PROSITE" id="PS50240">
    <property type="entry name" value="TRYPSIN_DOM"/>
    <property type="match status" value="1"/>
</dbReference>
<name>A0A922L407_DERFA</name>